<protein>
    <recommendedName>
        <fullName evidence="2">SsuA/THI5-like domain-containing protein</fullName>
    </recommendedName>
</protein>
<keyword evidence="1" id="KW-0732">Signal</keyword>
<dbReference type="AlphaFoldDB" id="A0A139SS66"/>
<dbReference type="Proteomes" id="UP000071392">
    <property type="component" value="Unassembled WGS sequence"/>
</dbReference>
<dbReference type="PANTHER" id="PTHR31528">
    <property type="entry name" value="4-AMINO-5-HYDROXYMETHYL-2-METHYLPYRIMIDINE PHOSPHATE SYNTHASE THI11-RELATED"/>
    <property type="match status" value="1"/>
</dbReference>
<comment type="caution">
    <text evidence="3">The sequence shown here is derived from an EMBL/GenBank/DDBJ whole genome shotgun (WGS) entry which is preliminary data.</text>
</comment>
<keyword evidence="4" id="KW-1185">Reference proteome</keyword>
<evidence type="ECO:0000313" key="3">
    <source>
        <dbReference type="EMBL" id="KXU37372.1"/>
    </source>
</evidence>
<gene>
    <name evidence="3" type="ORF">AXK12_01860</name>
</gene>
<dbReference type="Gene3D" id="3.40.190.10">
    <property type="entry name" value="Periplasmic binding protein-like II"/>
    <property type="match status" value="2"/>
</dbReference>
<accession>A0A139SS66</accession>
<feature type="signal peptide" evidence="1">
    <location>
        <begin position="1"/>
        <end position="23"/>
    </location>
</feature>
<evidence type="ECO:0000256" key="1">
    <source>
        <dbReference type="SAM" id="SignalP"/>
    </source>
</evidence>
<dbReference type="STRING" id="1548208.AXK12_01860"/>
<dbReference type="Pfam" id="PF09084">
    <property type="entry name" value="NMT1"/>
    <property type="match status" value="1"/>
</dbReference>
<name>A0A139SS66_9BACT</name>
<evidence type="ECO:0000259" key="2">
    <source>
        <dbReference type="Pfam" id="PF09084"/>
    </source>
</evidence>
<feature type="chain" id="PRO_5007299410" description="SsuA/THI5-like domain-containing protein" evidence="1">
    <location>
        <begin position="24"/>
        <end position="343"/>
    </location>
</feature>
<dbReference type="GO" id="GO:0009228">
    <property type="term" value="P:thiamine biosynthetic process"/>
    <property type="evidence" value="ECO:0007669"/>
    <property type="project" value="InterPro"/>
</dbReference>
<organism evidence="3 4">
    <name type="scientific">Cephaloticoccus capnophilus</name>
    <dbReference type="NCBI Taxonomy" id="1548208"/>
    <lineage>
        <taxon>Bacteria</taxon>
        <taxon>Pseudomonadati</taxon>
        <taxon>Verrucomicrobiota</taxon>
        <taxon>Opitutia</taxon>
        <taxon>Opitutales</taxon>
        <taxon>Opitutaceae</taxon>
        <taxon>Cephaloticoccus</taxon>
    </lineage>
</organism>
<feature type="domain" description="SsuA/THI5-like" evidence="2">
    <location>
        <begin position="60"/>
        <end position="258"/>
    </location>
</feature>
<dbReference type="InterPro" id="IPR027939">
    <property type="entry name" value="NMT1/THI5"/>
</dbReference>
<sequence>MSVCGFRFMTFPLRLLSFVSSCALLVGCGPTDQSAPSKNADEAAAGLTPVIMQTDWFPQAEHGGFYQALARGFYREAGLDVDVRPGGPSSHVRLRVARGDADFGLLRSDDTAMAISQGLPLVMVAASLQHDGEALLVHADSPVQDFSDLDGQTVMAPLSMVWVSYIQKKYDVVFKLVPTTYGLASFFADPALVRSCYLTSEPFLAQERGVPVRALPLIDAEYDAYAGVVVRRELVRSSPELVRAFVAATLRGWEDYLNGDPSPADTLILERNPQMSQGQLDYSRAALIEHSMVAGFPEKGERIGAIDMGRLQHEIDRLREFDALAKALSAEDIATLEFLPAAK</sequence>
<dbReference type="PANTHER" id="PTHR31528:SF3">
    <property type="entry name" value="THIAMINE BIOSYNTHESIS PROTEIN HI_0357-RELATED"/>
    <property type="match status" value="1"/>
</dbReference>
<evidence type="ECO:0000313" key="4">
    <source>
        <dbReference type="Proteomes" id="UP000071392"/>
    </source>
</evidence>
<reference evidence="3 4" key="1">
    <citation type="submission" date="2016-02" db="EMBL/GenBank/DDBJ databases">
        <authorList>
            <person name="Wen L."/>
            <person name="He K."/>
            <person name="Yang H."/>
        </authorList>
    </citation>
    <scope>NUCLEOTIDE SEQUENCE [LARGE SCALE GENOMIC DNA]</scope>
    <source>
        <strain evidence="3 4">CV41</strain>
    </source>
</reference>
<dbReference type="InterPro" id="IPR015168">
    <property type="entry name" value="SsuA/THI5"/>
</dbReference>
<dbReference type="PROSITE" id="PS51257">
    <property type="entry name" value="PROKAR_LIPOPROTEIN"/>
    <property type="match status" value="1"/>
</dbReference>
<dbReference type="EMBL" id="LSZP01000009">
    <property type="protein sequence ID" value="KXU37372.1"/>
    <property type="molecule type" value="Genomic_DNA"/>
</dbReference>
<dbReference type="SUPFAM" id="SSF53850">
    <property type="entry name" value="Periplasmic binding protein-like II"/>
    <property type="match status" value="1"/>
</dbReference>
<proteinExistence type="predicted"/>